<dbReference type="InterPro" id="IPR000515">
    <property type="entry name" value="MetI-like"/>
</dbReference>
<comment type="caution">
    <text evidence="9">The sequence shown here is derived from an EMBL/GenBank/DDBJ whole genome shotgun (WGS) entry which is preliminary data.</text>
</comment>
<name>A0A926NM47_9BACI</name>
<accession>A0A926NM47</accession>
<dbReference type="GO" id="GO:0005886">
    <property type="term" value="C:plasma membrane"/>
    <property type="evidence" value="ECO:0007669"/>
    <property type="project" value="UniProtKB-SubCell"/>
</dbReference>
<feature type="transmembrane region" description="Helical" evidence="7">
    <location>
        <begin position="278"/>
        <end position="301"/>
    </location>
</feature>
<dbReference type="CDD" id="cd06261">
    <property type="entry name" value="TM_PBP2"/>
    <property type="match status" value="1"/>
</dbReference>
<feature type="transmembrane region" description="Helical" evidence="7">
    <location>
        <begin position="28"/>
        <end position="50"/>
    </location>
</feature>
<evidence type="ECO:0000256" key="3">
    <source>
        <dbReference type="ARBA" id="ARBA00022475"/>
    </source>
</evidence>
<dbReference type="Proteomes" id="UP000626844">
    <property type="component" value="Unassembled WGS sequence"/>
</dbReference>
<evidence type="ECO:0000256" key="6">
    <source>
        <dbReference type="ARBA" id="ARBA00023136"/>
    </source>
</evidence>
<keyword evidence="2 7" id="KW-0813">Transport</keyword>
<gene>
    <name evidence="9" type="ORF">IC621_19940</name>
</gene>
<evidence type="ECO:0000256" key="5">
    <source>
        <dbReference type="ARBA" id="ARBA00022989"/>
    </source>
</evidence>
<keyword evidence="5 7" id="KW-1133">Transmembrane helix</keyword>
<dbReference type="RefSeq" id="WP_191160720.1">
    <property type="nucleotide sequence ID" value="NZ_JACXAI010000032.1"/>
</dbReference>
<dbReference type="EMBL" id="JACXAI010000032">
    <property type="protein sequence ID" value="MBD1382478.1"/>
    <property type="molecule type" value="Genomic_DNA"/>
</dbReference>
<dbReference type="SUPFAM" id="SSF161098">
    <property type="entry name" value="MetI-like"/>
    <property type="match status" value="1"/>
</dbReference>
<evidence type="ECO:0000256" key="4">
    <source>
        <dbReference type="ARBA" id="ARBA00022692"/>
    </source>
</evidence>
<feature type="transmembrane region" description="Helical" evidence="7">
    <location>
        <begin position="125"/>
        <end position="146"/>
    </location>
</feature>
<protein>
    <submittedName>
        <fullName evidence="9">Sugar ABC transporter permease</fullName>
    </submittedName>
</protein>
<dbReference type="PROSITE" id="PS50928">
    <property type="entry name" value="ABC_TM1"/>
    <property type="match status" value="1"/>
</dbReference>
<dbReference type="PANTHER" id="PTHR30193">
    <property type="entry name" value="ABC TRANSPORTER PERMEASE PROTEIN"/>
    <property type="match status" value="1"/>
</dbReference>
<feature type="domain" description="ABC transmembrane type-1" evidence="8">
    <location>
        <begin position="88"/>
        <end position="299"/>
    </location>
</feature>
<dbReference type="InterPro" id="IPR051393">
    <property type="entry name" value="ABC_transporter_permease"/>
</dbReference>
<keyword evidence="3" id="KW-1003">Cell membrane</keyword>
<keyword evidence="10" id="KW-1185">Reference proteome</keyword>
<feature type="transmembrane region" description="Helical" evidence="7">
    <location>
        <begin position="92"/>
        <end position="113"/>
    </location>
</feature>
<dbReference type="SUPFAM" id="SSF160964">
    <property type="entry name" value="MalF N-terminal region-like"/>
    <property type="match status" value="1"/>
</dbReference>
<keyword evidence="4 7" id="KW-0812">Transmembrane</keyword>
<dbReference type="GO" id="GO:0055085">
    <property type="term" value="P:transmembrane transport"/>
    <property type="evidence" value="ECO:0007669"/>
    <property type="project" value="InterPro"/>
</dbReference>
<dbReference type="Pfam" id="PF00528">
    <property type="entry name" value="BPD_transp_1"/>
    <property type="match status" value="1"/>
</dbReference>
<dbReference type="AlphaFoldDB" id="A0A926NM47"/>
<evidence type="ECO:0000313" key="10">
    <source>
        <dbReference type="Proteomes" id="UP000626844"/>
    </source>
</evidence>
<evidence type="ECO:0000313" key="9">
    <source>
        <dbReference type="EMBL" id="MBD1382478.1"/>
    </source>
</evidence>
<evidence type="ECO:0000256" key="7">
    <source>
        <dbReference type="RuleBase" id="RU363032"/>
    </source>
</evidence>
<proteinExistence type="inferred from homology"/>
<reference evidence="9" key="1">
    <citation type="submission" date="2020-09" db="EMBL/GenBank/DDBJ databases">
        <title>A novel bacterium of genus Bacillus, isolated from South China Sea.</title>
        <authorList>
            <person name="Huang H."/>
            <person name="Mo K."/>
            <person name="Hu Y."/>
        </authorList>
    </citation>
    <scope>NUCLEOTIDE SEQUENCE</scope>
    <source>
        <strain evidence="9">IB182487</strain>
    </source>
</reference>
<evidence type="ECO:0000256" key="1">
    <source>
        <dbReference type="ARBA" id="ARBA00004651"/>
    </source>
</evidence>
<comment type="similarity">
    <text evidence="7">Belongs to the binding-protein-dependent transport system permease family.</text>
</comment>
<organism evidence="9 10">
    <name type="scientific">Metabacillus arenae</name>
    <dbReference type="NCBI Taxonomy" id="2771434"/>
    <lineage>
        <taxon>Bacteria</taxon>
        <taxon>Bacillati</taxon>
        <taxon>Bacillota</taxon>
        <taxon>Bacilli</taxon>
        <taxon>Bacillales</taxon>
        <taxon>Bacillaceae</taxon>
        <taxon>Metabacillus</taxon>
    </lineage>
</organism>
<evidence type="ECO:0000256" key="2">
    <source>
        <dbReference type="ARBA" id="ARBA00022448"/>
    </source>
</evidence>
<dbReference type="PANTHER" id="PTHR30193:SF1">
    <property type="entry name" value="ABC TRANSPORTER PERMEASE PROTEIN YESP-RELATED"/>
    <property type="match status" value="1"/>
</dbReference>
<feature type="transmembrane region" description="Helical" evidence="7">
    <location>
        <begin position="218"/>
        <end position="237"/>
    </location>
</feature>
<sequence length="313" mass="36044">MSLVRRETSVNAFLKVKEKKAMKRKYNYMGYVFILPWLIGLFLFELYPLIYSFYLSFTEYDVFNPPKFVGFENYIYMFTRDPEFYNSLKVTLIYVFIAVPLKVVFALIVALLLNLNLKGMSIYRTIFYLPSILGGSVAVAILWRFLFTENGLINGILSFLNLPTENWLGNPNFSLLTISLLTVWQFGSSMVLFLAGLKQVPKDLYEAARVDGASNLRVFFSVTLPILTPIVLFNLVMQTINAFQEFTAAFVITNGGPLKSTYLYGIMLYENAFSFLKMGYASALSWVLFIIILLFTSLLFLSSKHWIHYQDEE</sequence>
<feature type="transmembrane region" description="Helical" evidence="7">
    <location>
        <begin position="173"/>
        <end position="197"/>
    </location>
</feature>
<dbReference type="InterPro" id="IPR035906">
    <property type="entry name" value="MetI-like_sf"/>
</dbReference>
<evidence type="ECO:0000259" key="8">
    <source>
        <dbReference type="PROSITE" id="PS50928"/>
    </source>
</evidence>
<comment type="subcellular location">
    <subcellularLocation>
        <location evidence="1 7">Cell membrane</location>
        <topology evidence="1 7">Multi-pass membrane protein</topology>
    </subcellularLocation>
</comment>
<keyword evidence="6 7" id="KW-0472">Membrane</keyword>
<dbReference type="Gene3D" id="1.10.3720.10">
    <property type="entry name" value="MetI-like"/>
    <property type="match status" value="1"/>
</dbReference>